<evidence type="ECO:0000313" key="4">
    <source>
        <dbReference type="Proteomes" id="UP000030140"/>
    </source>
</evidence>
<keyword evidence="1 3" id="KW-0808">Transferase</keyword>
<reference evidence="3 4" key="1">
    <citation type="submission" date="2014-10" db="EMBL/GenBank/DDBJ databases">
        <title>Draft genome sequence of the proteorhodopsin-containing marine bacterium Dokdonia donghaensis.</title>
        <authorList>
            <person name="Gomez-Consarnau L."/>
            <person name="Gonzalez J.M."/>
            <person name="Riedel T."/>
            <person name="Jaenicke S."/>
            <person name="Wagner-Doebler I."/>
            <person name="Fuhrman J.A."/>
        </authorList>
    </citation>
    <scope>NUCLEOTIDE SEQUENCE [LARGE SCALE GENOMIC DNA]</scope>
    <source>
        <strain evidence="3 4">DSW-1</strain>
    </source>
</reference>
<accession>A0A0A2GZH4</accession>
<name>A0A0A2GZH4_9FLAO</name>
<gene>
    <name evidence="3" type="ORF">NV36_13410</name>
</gene>
<dbReference type="GO" id="GO:0009103">
    <property type="term" value="P:lipopolysaccharide biosynthetic process"/>
    <property type="evidence" value="ECO:0007669"/>
    <property type="project" value="TreeGrafter"/>
</dbReference>
<evidence type="ECO:0000256" key="1">
    <source>
        <dbReference type="ARBA" id="ARBA00022679"/>
    </source>
</evidence>
<organism evidence="3 4">
    <name type="scientific">Dokdonia donghaensis DSW-1</name>
    <dbReference type="NCBI Taxonomy" id="1300343"/>
    <lineage>
        <taxon>Bacteria</taxon>
        <taxon>Pseudomonadati</taxon>
        <taxon>Bacteroidota</taxon>
        <taxon>Flavobacteriia</taxon>
        <taxon>Flavobacteriales</taxon>
        <taxon>Flavobacteriaceae</taxon>
        <taxon>Dokdonia</taxon>
    </lineage>
</organism>
<comment type="caution">
    <text evidence="3">The sequence shown here is derived from an EMBL/GenBank/DDBJ whole genome shotgun (WGS) entry which is preliminary data.</text>
</comment>
<dbReference type="PANTHER" id="PTHR46401:SF2">
    <property type="entry name" value="GLYCOSYLTRANSFERASE WBBK-RELATED"/>
    <property type="match status" value="1"/>
</dbReference>
<evidence type="ECO:0000313" key="3">
    <source>
        <dbReference type="EMBL" id="KGO07736.1"/>
    </source>
</evidence>
<dbReference type="PATRIC" id="fig|1300343.5.peg.1573"/>
<dbReference type="Proteomes" id="UP000030140">
    <property type="component" value="Unassembled WGS sequence"/>
</dbReference>
<dbReference type="PANTHER" id="PTHR46401">
    <property type="entry name" value="GLYCOSYLTRANSFERASE WBBK-RELATED"/>
    <property type="match status" value="1"/>
</dbReference>
<dbReference type="OrthoDB" id="6638088at2"/>
<dbReference type="Gene3D" id="3.40.50.2000">
    <property type="entry name" value="Glycogen Phosphorylase B"/>
    <property type="match status" value="1"/>
</dbReference>
<proteinExistence type="predicted"/>
<evidence type="ECO:0000259" key="2">
    <source>
        <dbReference type="Pfam" id="PF13524"/>
    </source>
</evidence>
<dbReference type="SUPFAM" id="SSF53756">
    <property type="entry name" value="UDP-Glycosyltransferase/glycogen phosphorylase"/>
    <property type="match status" value="1"/>
</dbReference>
<sequence length="378" mass="42849">MRILLVGEYSRLHNSLKEGLTALGHEVTLVGSGDGFKKFPVDIPLERGYTSSWKKKLKLSILKLTGIDISEKSLRNHFTKLKPQLSGYDVVQLINESSFNTTPSLELEIAQYLKEHNKNLFLLSCGTDHISVTHAFTDELPYTIATPYKEGKLTKTSFAPALKYLAPAYKRLHTALYKLVDGVIATDLDYHFPLKDHRLYKGLIPNPINVDKILKQEIAFTYPITIFHGINRNNYYKKGNDLFEQALAIISNKYNEKVNIITTENLPYDEYITAYNKAHIVLDQVYAHDQGYNALESMAKGKVVFTGAGPHFKAQYQLDKTVAIDATPDVNEIVANLEKLIASPALLEEISENAHHFIKTHHHYTKVAQQYLKTWQAT</sequence>
<dbReference type="InterPro" id="IPR055259">
    <property type="entry name" value="YkvP/CgeB_Glyco_trans-like"/>
</dbReference>
<dbReference type="Pfam" id="PF13524">
    <property type="entry name" value="Glyco_trans_1_2"/>
    <property type="match status" value="1"/>
</dbReference>
<feature type="domain" description="Spore protein YkvP/CgeB glycosyl transferase-like" evidence="2">
    <location>
        <begin position="246"/>
        <end position="372"/>
    </location>
</feature>
<dbReference type="GO" id="GO:0016757">
    <property type="term" value="F:glycosyltransferase activity"/>
    <property type="evidence" value="ECO:0007669"/>
    <property type="project" value="TreeGrafter"/>
</dbReference>
<dbReference type="RefSeq" id="WP_035328117.1">
    <property type="nucleotide sequence ID" value="NZ_CP015125.1"/>
</dbReference>
<protein>
    <submittedName>
        <fullName evidence="3">Glycosyl transferase family 1</fullName>
    </submittedName>
</protein>
<dbReference type="EMBL" id="JSAQ01000001">
    <property type="protein sequence ID" value="KGO07736.1"/>
    <property type="molecule type" value="Genomic_DNA"/>
</dbReference>
<dbReference type="AlphaFoldDB" id="A0A0A2GZH4"/>
<dbReference type="KEGG" id="ddo:I597_1563"/>
<keyword evidence="4" id="KW-1185">Reference proteome</keyword>